<evidence type="ECO:0000256" key="14">
    <source>
        <dbReference type="ARBA" id="ARBA00022989"/>
    </source>
</evidence>
<dbReference type="InterPro" id="IPR001757">
    <property type="entry name" value="P_typ_ATPase"/>
</dbReference>
<keyword evidence="16" id="KW-0406">Ion transport</keyword>
<dbReference type="FunFam" id="3.30.70.100:FF:000005">
    <property type="entry name" value="Copper-exporting P-type ATPase A"/>
    <property type="match status" value="2"/>
</dbReference>
<proteinExistence type="inferred from homology"/>
<feature type="transmembrane region" description="Helical" evidence="20">
    <location>
        <begin position="434"/>
        <end position="455"/>
    </location>
</feature>
<keyword evidence="15" id="KW-0186">Copper</keyword>
<dbReference type="GO" id="GO:0055070">
    <property type="term" value="P:copper ion homeostasis"/>
    <property type="evidence" value="ECO:0007669"/>
    <property type="project" value="TreeGrafter"/>
</dbReference>
<dbReference type="NCBIfam" id="TIGR01494">
    <property type="entry name" value="ATPase_P-type"/>
    <property type="match status" value="1"/>
</dbReference>
<dbReference type="GO" id="GO:0060003">
    <property type="term" value="P:copper ion export"/>
    <property type="evidence" value="ECO:0007669"/>
    <property type="project" value="UniProtKB-ARBA"/>
</dbReference>
<comment type="catalytic activity">
    <reaction evidence="19">
        <text>Cu(+)(in) + ATP + H2O = Cu(+)(out) + ADP + phosphate + H(+)</text>
        <dbReference type="Rhea" id="RHEA:25792"/>
        <dbReference type="ChEBI" id="CHEBI:15377"/>
        <dbReference type="ChEBI" id="CHEBI:15378"/>
        <dbReference type="ChEBI" id="CHEBI:30616"/>
        <dbReference type="ChEBI" id="CHEBI:43474"/>
        <dbReference type="ChEBI" id="CHEBI:49552"/>
        <dbReference type="ChEBI" id="CHEBI:456216"/>
        <dbReference type="EC" id="7.2.2.8"/>
    </reaction>
</comment>
<evidence type="ECO:0000256" key="3">
    <source>
        <dbReference type="ARBA" id="ARBA00012517"/>
    </source>
</evidence>
<dbReference type="CDD" id="cd02094">
    <property type="entry name" value="P-type_ATPase_Cu-like"/>
    <property type="match status" value="1"/>
</dbReference>
<evidence type="ECO:0000256" key="11">
    <source>
        <dbReference type="ARBA" id="ARBA00022840"/>
    </source>
</evidence>
<protein>
    <recommendedName>
        <fullName evidence="3">P-type Cu(+) transporter</fullName>
        <ecNumber evidence="3">7.2.2.8</ecNumber>
    </recommendedName>
    <alternativeName>
        <fullName evidence="18">Cu(+)-exporting ATPase</fullName>
    </alternativeName>
</protein>
<dbReference type="SUPFAM" id="SSF81653">
    <property type="entry name" value="Calcium ATPase, transduction domain A"/>
    <property type="match status" value="1"/>
</dbReference>
<dbReference type="InterPro" id="IPR018303">
    <property type="entry name" value="ATPase_P-typ_P_site"/>
</dbReference>
<dbReference type="InterPro" id="IPR027256">
    <property type="entry name" value="P-typ_ATPase_IB"/>
</dbReference>
<dbReference type="GO" id="GO:0005524">
    <property type="term" value="F:ATP binding"/>
    <property type="evidence" value="ECO:0007669"/>
    <property type="project" value="UniProtKB-UniRule"/>
</dbReference>
<dbReference type="GO" id="GO:0043682">
    <property type="term" value="F:P-type divalent copper transporter activity"/>
    <property type="evidence" value="ECO:0007669"/>
    <property type="project" value="TreeGrafter"/>
</dbReference>
<dbReference type="GO" id="GO:0016887">
    <property type="term" value="F:ATP hydrolysis activity"/>
    <property type="evidence" value="ECO:0007669"/>
    <property type="project" value="InterPro"/>
</dbReference>
<name>A0A4R3YGQ0_9PROT</name>
<organism evidence="22 23">
    <name type="scientific">Sulfurirhabdus autotrophica</name>
    <dbReference type="NCBI Taxonomy" id="1706046"/>
    <lineage>
        <taxon>Bacteria</taxon>
        <taxon>Pseudomonadati</taxon>
        <taxon>Pseudomonadota</taxon>
        <taxon>Betaproteobacteria</taxon>
        <taxon>Nitrosomonadales</taxon>
        <taxon>Sulfuricellaceae</taxon>
        <taxon>Sulfurirhabdus</taxon>
    </lineage>
</organism>
<keyword evidence="11 20" id="KW-0067">ATP-binding</keyword>
<evidence type="ECO:0000256" key="8">
    <source>
        <dbReference type="ARBA" id="ARBA00022723"/>
    </source>
</evidence>
<feature type="transmembrane region" description="Helical" evidence="20">
    <location>
        <begin position="406"/>
        <end position="428"/>
    </location>
</feature>
<feature type="transmembrane region" description="Helical" evidence="20">
    <location>
        <begin position="745"/>
        <end position="762"/>
    </location>
</feature>
<feature type="transmembrane region" description="Helical" evidence="20">
    <location>
        <begin position="768"/>
        <end position="788"/>
    </location>
</feature>
<dbReference type="Gene3D" id="3.30.70.100">
    <property type="match status" value="2"/>
</dbReference>
<dbReference type="EC" id="7.2.2.8" evidence="3"/>
<evidence type="ECO:0000256" key="5">
    <source>
        <dbReference type="ARBA" id="ARBA00022475"/>
    </source>
</evidence>
<dbReference type="Gene3D" id="2.70.150.10">
    <property type="entry name" value="Calcium-transporting ATPase, cytoplasmic transduction domain A"/>
    <property type="match status" value="1"/>
</dbReference>
<dbReference type="InterPro" id="IPR036163">
    <property type="entry name" value="HMA_dom_sf"/>
</dbReference>
<evidence type="ECO:0000256" key="17">
    <source>
        <dbReference type="ARBA" id="ARBA00023136"/>
    </source>
</evidence>
<evidence type="ECO:0000256" key="19">
    <source>
        <dbReference type="ARBA" id="ARBA00049289"/>
    </source>
</evidence>
<dbReference type="GO" id="GO:0005507">
    <property type="term" value="F:copper ion binding"/>
    <property type="evidence" value="ECO:0007669"/>
    <property type="project" value="TreeGrafter"/>
</dbReference>
<dbReference type="RefSeq" id="WP_223248422.1">
    <property type="nucleotide sequence ID" value="NZ_BHVT01000073.1"/>
</dbReference>
<dbReference type="PRINTS" id="PR00943">
    <property type="entry name" value="CUATPASE"/>
</dbReference>
<evidence type="ECO:0000256" key="16">
    <source>
        <dbReference type="ARBA" id="ARBA00023065"/>
    </source>
</evidence>
<feature type="transmembrane region" description="Helical" evidence="20">
    <location>
        <begin position="254"/>
        <end position="272"/>
    </location>
</feature>
<keyword evidence="10" id="KW-0187">Copper transport</keyword>
<dbReference type="InterPro" id="IPR008250">
    <property type="entry name" value="ATPase_P-typ_transduc_dom_A_sf"/>
</dbReference>
<keyword evidence="4" id="KW-0813">Transport</keyword>
<feature type="transmembrane region" description="Helical" evidence="20">
    <location>
        <begin position="228"/>
        <end position="248"/>
    </location>
</feature>
<dbReference type="PROSITE" id="PS01047">
    <property type="entry name" value="HMA_1"/>
    <property type="match status" value="2"/>
</dbReference>
<evidence type="ECO:0000256" key="7">
    <source>
        <dbReference type="ARBA" id="ARBA00022692"/>
    </source>
</evidence>
<dbReference type="InterPro" id="IPR006121">
    <property type="entry name" value="HMA_dom"/>
</dbReference>
<evidence type="ECO:0000256" key="9">
    <source>
        <dbReference type="ARBA" id="ARBA00022741"/>
    </source>
</evidence>
<dbReference type="Gene3D" id="3.40.1110.10">
    <property type="entry name" value="Calcium-transporting ATPase, cytoplasmic domain N"/>
    <property type="match status" value="1"/>
</dbReference>
<sequence length="795" mass="84557">MHFPISSKRIELPIEGMTCSACANRIEKSLNKLPGVKAAVNFASEKVQIDYEVGEANPANLVETIKKTGYSVPNQRIELALEGMTCSACAARIEKVLNKKPGVEATVNFAAEKASIMLSPGTSTIADLISSVKKSGYDAHELAEVSREDEKARRQNVYQKEVRLFWISAAFTLPLVLQMGAMFSGSHEEWLPRWLQMVLATPVQFWVGKRFYMGAWNALRGGSANMDVLVALGTSMAYFFSAVVTLFGLTELHVYFEASAAIITLILMGKLLEARAKGKTSTAIEQLLKLQPKTARVERDGEIIEVEVSSIHIGEVFIVRPGERIPVDGDIIEGHSSVDESMLTGESLPVTKEVGKKVFAATQNNQGMLRCKATGVGSHTALAEIVRLVEEAQGSKAPIQRLADTISGIFVPVVVAISVITFGLWWGIGGSFTVALVNAVAVLVIACPCALGLATPTAIMVGTGRGAQSGVLVKNAAALERAEKIQILVVDKTGTLTEGKPSVTDVVPVNGHSEQILLNMAATLEQGSEHPLAQAILNHNKEQSGSTSAILNFSAVAGKGIQAEIEGEIVWLGSPRFLIEQGVVIDDKQIAQLTTQGKTVIGIAKPNGVIGYIAIADKIRTTSTNAISRLKNMGIEVVMITGDNQATAKAIAQQAGIDTFFAEVLPQHKAESINKLREQGKIVGMVGDGINDAPALAASDVSFAIGSGSDIAIEAADVTLMRSDLNSVADAISLSKATLGKIRQNLFFAFIYNILGIPLAAFGMLNPVIAGAAMAMSSVSVVSNSLLLKRWKTAN</sequence>
<dbReference type="SUPFAM" id="SSF56784">
    <property type="entry name" value="HAD-like"/>
    <property type="match status" value="1"/>
</dbReference>
<dbReference type="InterPro" id="IPR017969">
    <property type="entry name" value="Heavy-metal-associated_CS"/>
</dbReference>
<keyword evidence="14 20" id="KW-1133">Transmembrane helix</keyword>
<evidence type="ECO:0000256" key="6">
    <source>
        <dbReference type="ARBA" id="ARBA00022553"/>
    </source>
</evidence>
<keyword evidence="12" id="KW-0460">Magnesium</keyword>
<dbReference type="InterPro" id="IPR044492">
    <property type="entry name" value="P_typ_ATPase_HD_dom"/>
</dbReference>
<keyword evidence="5 20" id="KW-1003">Cell membrane</keyword>
<comment type="subcellular location">
    <subcellularLocation>
        <location evidence="1">Cell membrane</location>
        <topology evidence="1">Multi-pass membrane protein</topology>
    </subcellularLocation>
</comment>
<evidence type="ECO:0000256" key="2">
    <source>
        <dbReference type="ARBA" id="ARBA00006024"/>
    </source>
</evidence>
<evidence type="ECO:0000313" key="22">
    <source>
        <dbReference type="EMBL" id="TCV90418.1"/>
    </source>
</evidence>
<dbReference type="InterPro" id="IPR023299">
    <property type="entry name" value="ATPase_P-typ_cyto_dom_N"/>
</dbReference>
<dbReference type="FunFam" id="2.70.150.10:FF:000020">
    <property type="entry name" value="Copper-exporting P-type ATPase A"/>
    <property type="match status" value="1"/>
</dbReference>
<comment type="caution">
    <text evidence="22">The sequence shown here is derived from an EMBL/GenBank/DDBJ whole genome shotgun (WGS) entry which is preliminary data.</text>
</comment>
<dbReference type="PANTHER" id="PTHR43520">
    <property type="entry name" value="ATP7, ISOFORM B"/>
    <property type="match status" value="1"/>
</dbReference>
<dbReference type="InterPro" id="IPR023214">
    <property type="entry name" value="HAD_sf"/>
</dbReference>
<accession>A0A4R3YGQ0</accession>
<evidence type="ECO:0000313" key="23">
    <source>
        <dbReference type="Proteomes" id="UP000295367"/>
    </source>
</evidence>
<dbReference type="Proteomes" id="UP000295367">
    <property type="component" value="Unassembled WGS sequence"/>
</dbReference>
<reference evidence="22 23" key="1">
    <citation type="submission" date="2019-03" db="EMBL/GenBank/DDBJ databases">
        <title>Genomic Encyclopedia of Type Strains, Phase IV (KMG-IV): sequencing the most valuable type-strain genomes for metagenomic binning, comparative biology and taxonomic classification.</title>
        <authorList>
            <person name="Goeker M."/>
        </authorList>
    </citation>
    <scope>NUCLEOTIDE SEQUENCE [LARGE SCALE GENOMIC DNA]</scope>
    <source>
        <strain evidence="22 23">DSM 100309</strain>
    </source>
</reference>
<dbReference type="Gene3D" id="3.40.50.1000">
    <property type="entry name" value="HAD superfamily/HAD-like"/>
    <property type="match status" value="1"/>
</dbReference>
<keyword evidence="9 20" id="KW-0547">Nucleotide-binding</keyword>
<keyword evidence="23" id="KW-1185">Reference proteome</keyword>
<keyword evidence="13" id="KW-1278">Translocase</keyword>
<dbReference type="SUPFAM" id="SSF81665">
    <property type="entry name" value="Calcium ATPase, transmembrane domain M"/>
    <property type="match status" value="1"/>
</dbReference>
<dbReference type="SUPFAM" id="SSF55008">
    <property type="entry name" value="HMA, heavy metal-associated domain"/>
    <property type="match status" value="2"/>
</dbReference>
<feature type="transmembrane region" description="Helical" evidence="20">
    <location>
        <begin position="164"/>
        <end position="184"/>
    </location>
</feature>
<dbReference type="FunFam" id="3.40.50.1000:FF:000144">
    <property type="entry name" value="copper-transporting ATPase 1 isoform X2"/>
    <property type="match status" value="1"/>
</dbReference>
<dbReference type="PROSITE" id="PS00154">
    <property type="entry name" value="ATPASE_E1_E2"/>
    <property type="match status" value="1"/>
</dbReference>
<gene>
    <name evidence="22" type="ORF">EDC63_101391</name>
</gene>
<dbReference type="NCBIfam" id="TIGR01525">
    <property type="entry name" value="ATPase-IB_hvy"/>
    <property type="match status" value="1"/>
</dbReference>
<dbReference type="SFLD" id="SFLDG00002">
    <property type="entry name" value="C1.7:_P-type_atpase_like"/>
    <property type="match status" value="1"/>
</dbReference>
<evidence type="ECO:0000256" key="20">
    <source>
        <dbReference type="RuleBase" id="RU362081"/>
    </source>
</evidence>
<evidence type="ECO:0000256" key="18">
    <source>
        <dbReference type="ARBA" id="ARBA00033239"/>
    </source>
</evidence>
<dbReference type="CDD" id="cd00371">
    <property type="entry name" value="HMA"/>
    <property type="match status" value="2"/>
</dbReference>
<comment type="similarity">
    <text evidence="2 20">Belongs to the cation transport ATPase (P-type) (TC 3.A.3) family. Type IB subfamily.</text>
</comment>
<dbReference type="SFLD" id="SFLDS00003">
    <property type="entry name" value="Haloacid_Dehalogenase"/>
    <property type="match status" value="1"/>
</dbReference>
<evidence type="ECO:0000256" key="10">
    <source>
        <dbReference type="ARBA" id="ARBA00022796"/>
    </source>
</evidence>
<keyword evidence="17 20" id="KW-0472">Membrane</keyword>
<evidence type="ECO:0000256" key="15">
    <source>
        <dbReference type="ARBA" id="ARBA00023008"/>
    </source>
</evidence>
<dbReference type="InterPro" id="IPR059000">
    <property type="entry name" value="ATPase_P-type_domA"/>
</dbReference>
<evidence type="ECO:0000256" key="4">
    <source>
        <dbReference type="ARBA" id="ARBA00022448"/>
    </source>
</evidence>
<keyword evidence="8 20" id="KW-0479">Metal-binding</keyword>
<feature type="transmembrane region" description="Helical" evidence="20">
    <location>
        <begin position="190"/>
        <end position="207"/>
    </location>
</feature>
<dbReference type="GO" id="GO:0140581">
    <property type="term" value="F:P-type monovalent copper transporter activity"/>
    <property type="evidence" value="ECO:0007669"/>
    <property type="project" value="UniProtKB-EC"/>
</dbReference>
<dbReference type="PANTHER" id="PTHR43520:SF8">
    <property type="entry name" value="P-TYPE CU(+) TRANSPORTER"/>
    <property type="match status" value="1"/>
</dbReference>
<dbReference type="GO" id="GO:0005886">
    <property type="term" value="C:plasma membrane"/>
    <property type="evidence" value="ECO:0007669"/>
    <property type="project" value="UniProtKB-SubCell"/>
</dbReference>
<dbReference type="Pfam" id="PF00122">
    <property type="entry name" value="E1-E2_ATPase"/>
    <property type="match status" value="1"/>
</dbReference>
<dbReference type="SFLD" id="SFLDF00027">
    <property type="entry name" value="p-type_atpase"/>
    <property type="match status" value="1"/>
</dbReference>
<feature type="domain" description="HMA" evidence="21">
    <location>
        <begin position="8"/>
        <end position="73"/>
    </location>
</feature>
<dbReference type="NCBIfam" id="TIGR01511">
    <property type="entry name" value="ATPase-IB1_Cu"/>
    <property type="match status" value="1"/>
</dbReference>
<evidence type="ECO:0000256" key="1">
    <source>
        <dbReference type="ARBA" id="ARBA00004651"/>
    </source>
</evidence>
<feature type="domain" description="HMA" evidence="21">
    <location>
        <begin position="75"/>
        <end position="140"/>
    </location>
</feature>
<keyword evidence="7 20" id="KW-0812">Transmembrane</keyword>
<dbReference type="InterPro" id="IPR036412">
    <property type="entry name" value="HAD-like_sf"/>
</dbReference>
<dbReference type="PROSITE" id="PS50846">
    <property type="entry name" value="HMA_2"/>
    <property type="match status" value="2"/>
</dbReference>
<dbReference type="Pfam" id="PF00403">
    <property type="entry name" value="HMA"/>
    <property type="match status" value="2"/>
</dbReference>
<dbReference type="PRINTS" id="PR00119">
    <property type="entry name" value="CATATPASE"/>
</dbReference>
<evidence type="ECO:0000259" key="21">
    <source>
        <dbReference type="PROSITE" id="PS50846"/>
    </source>
</evidence>
<dbReference type="InterPro" id="IPR023298">
    <property type="entry name" value="ATPase_P-typ_TM_dom_sf"/>
</dbReference>
<dbReference type="AlphaFoldDB" id="A0A4R3YGQ0"/>
<dbReference type="EMBL" id="SMCO01000001">
    <property type="protein sequence ID" value="TCV90418.1"/>
    <property type="molecule type" value="Genomic_DNA"/>
</dbReference>
<evidence type="ECO:0000256" key="13">
    <source>
        <dbReference type="ARBA" id="ARBA00022967"/>
    </source>
</evidence>
<dbReference type="Pfam" id="PF00702">
    <property type="entry name" value="Hydrolase"/>
    <property type="match status" value="1"/>
</dbReference>
<evidence type="ECO:0000256" key="12">
    <source>
        <dbReference type="ARBA" id="ARBA00022842"/>
    </source>
</evidence>
<keyword evidence="6" id="KW-0597">Phosphoprotein</keyword>